<feature type="domain" description="Thioredoxin-like fold" evidence="7">
    <location>
        <begin position="89"/>
        <end position="247"/>
    </location>
</feature>
<dbReference type="Gene3D" id="3.40.30.10">
    <property type="entry name" value="Glutaredoxin"/>
    <property type="match status" value="1"/>
</dbReference>
<keyword evidence="9" id="KW-1185">Reference proteome</keyword>
<evidence type="ECO:0000256" key="2">
    <source>
        <dbReference type="ARBA" id="ARBA00022729"/>
    </source>
</evidence>
<dbReference type="EMBL" id="VCKW01000180">
    <property type="protein sequence ID" value="TMQ91932.1"/>
    <property type="molecule type" value="Genomic_DNA"/>
</dbReference>
<evidence type="ECO:0000256" key="1">
    <source>
        <dbReference type="ARBA" id="ARBA00005791"/>
    </source>
</evidence>
<dbReference type="InterPro" id="IPR012336">
    <property type="entry name" value="Thioredoxin-like_fold"/>
</dbReference>
<sequence length="272" mass="28180">MSEQGSGLSARRRLGDEQARAAARGRRQRLLVVVLGGVVAAAVVVAVVVVAVSRNSGGETFEDSYKGPLAPASREQFGAVAMARPGVTAPVLDVYEDFQCPACKALEMRLGGTLKQLAAEGRAKVVYRPFQLFQQEPLMSNSRRAANAAACVPVENWVRYHDRLFAEQPFEGDTGFSNADLIDWGAEGGAADPAFAACVNGSQKIDLVEKASAQAGRAGVDATPYLALNGRKVDADVLGSPDALKKAVAAAAGVRAPGATRSGTAIGGDPAA</sequence>
<keyword evidence="5" id="KW-0676">Redox-active center</keyword>
<dbReference type="PANTHER" id="PTHR13887">
    <property type="entry name" value="GLUTATHIONE S-TRANSFERASE KAPPA"/>
    <property type="match status" value="1"/>
</dbReference>
<gene>
    <name evidence="8" type="ORF">ETD83_28590</name>
</gene>
<protein>
    <recommendedName>
        <fullName evidence="7">Thioredoxin-like fold domain-containing protein</fullName>
    </recommendedName>
</protein>
<dbReference type="RefSeq" id="WP_138648316.1">
    <property type="nucleotide sequence ID" value="NZ_VCKW01000180.1"/>
</dbReference>
<keyword evidence="3" id="KW-0560">Oxidoreductase</keyword>
<proteinExistence type="inferred from homology"/>
<feature type="transmembrane region" description="Helical" evidence="6">
    <location>
        <begin position="30"/>
        <end position="52"/>
    </location>
</feature>
<evidence type="ECO:0000259" key="7">
    <source>
        <dbReference type="Pfam" id="PF13462"/>
    </source>
</evidence>
<dbReference type="PANTHER" id="PTHR13887:SF14">
    <property type="entry name" value="DISULFIDE BOND FORMATION PROTEIN D"/>
    <property type="match status" value="1"/>
</dbReference>
<dbReference type="OrthoDB" id="4135024at2"/>
<comment type="caution">
    <text evidence="8">The sequence shown here is derived from an EMBL/GenBank/DDBJ whole genome shotgun (WGS) entry which is preliminary data.</text>
</comment>
<keyword evidence="4" id="KW-1015">Disulfide bond</keyword>
<dbReference type="AlphaFoldDB" id="A0A5C4J4T5"/>
<dbReference type="InterPro" id="IPR036249">
    <property type="entry name" value="Thioredoxin-like_sf"/>
</dbReference>
<dbReference type="Proteomes" id="UP000309174">
    <property type="component" value="Unassembled WGS sequence"/>
</dbReference>
<organism evidence="8 9">
    <name type="scientific">Actinomadura soli</name>
    <dbReference type="NCBI Taxonomy" id="2508997"/>
    <lineage>
        <taxon>Bacteria</taxon>
        <taxon>Bacillati</taxon>
        <taxon>Actinomycetota</taxon>
        <taxon>Actinomycetes</taxon>
        <taxon>Streptosporangiales</taxon>
        <taxon>Thermomonosporaceae</taxon>
        <taxon>Actinomadura</taxon>
    </lineage>
</organism>
<name>A0A5C4J4T5_9ACTN</name>
<keyword evidence="6" id="KW-0472">Membrane</keyword>
<accession>A0A5C4J4T5</accession>
<reference evidence="8 9" key="1">
    <citation type="submission" date="2019-05" db="EMBL/GenBank/DDBJ databases">
        <title>Draft genome sequence of Actinomadura sp. 14C53.</title>
        <authorList>
            <person name="Saricaoglu S."/>
            <person name="Isik K."/>
        </authorList>
    </citation>
    <scope>NUCLEOTIDE SEQUENCE [LARGE SCALE GENOMIC DNA]</scope>
    <source>
        <strain evidence="8 9">14C53</strain>
    </source>
</reference>
<evidence type="ECO:0000313" key="8">
    <source>
        <dbReference type="EMBL" id="TMQ91932.1"/>
    </source>
</evidence>
<dbReference type="CDD" id="cd02972">
    <property type="entry name" value="DsbA_family"/>
    <property type="match status" value="1"/>
</dbReference>
<evidence type="ECO:0000256" key="3">
    <source>
        <dbReference type="ARBA" id="ARBA00023002"/>
    </source>
</evidence>
<evidence type="ECO:0000256" key="5">
    <source>
        <dbReference type="ARBA" id="ARBA00023284"/>
    </source>
</evidence>
<evidence type="ECO:0000256" key="4">
    <source>
        <dbReference type="ARBA" id="ARBA00023157"/>
    </source>
</evidence>
<dbReference type="Pfam" id="PF13462">
    <property type="entry name" value="Thioredoxin_4"/>
    <property type="match status" value="1"/>
</dbReference>
<keyword evidence="6" id="KW-1133">Transmembrane helix</keyword>
<keyword evidence="2" id="KW-0732">Signal</keyword>
<comment type="similarity">
    <text evidence="1">Belongs to the thioredoxin family. DsbA subfamily.</text>
</comment>
<evidence type="ECO:0000313" key="9">
    <source>
        <dbReference type="Proteomes" id="UP000309174"/>
    </source>
</evidence>
<dbReference type="GO" id="GO:0016491">
    <property type="term" value="F:oxidoreductase activity"/>
    <property type="evidence" value="ECO:0007669"/>
    <property type="project" value="UniProtKB-KW"/>
</dbReference>
<dbReference type="SUPFAM" id="SSF52833">
    <property type="entry name" value="Thioredoxin-like"/>
    <property type="match status" value="1"/>
</dbReference>
<keyword evidence="6" id="KW-0812">Transmembrane</keyword>
<evidence type="ECO:0000256" key="6">
    <source>
        <dbReference type="SAM" id="Phobius"/>
    </source>
</evidence>